<accession>A0A7H4MHP7</accession>
<dbReference type="Proteomes" id="UP000254545">
    <property type="component" value="Unassembled WGS sequence"/>
</dbReference>
<dbReference type="EMBL" id="UGKR01000003">
    <property type="protein sequence ID" value="STS89847.1"/>
    <property type="molecule type" value="Genomic_DNA"/>
</dbReference>
<protein>
    <submittedName>
        <fullName evidence="1">ArsR family transcriptional regulator</fullName>
    </submittedName>
</protein>
<proteinExistence type="predicted"/>
<dbReference type="AlphaFoldDB" id="A0A7H4MHP7"/>
<evidence type="ECO:0000313" key="2">
    <source>
        <dbReference type="Proteomes" id="UP000254545"/>
    </source>
</evidence>
<gene>
    <name evidence="1" type="ORF">NCTC9177_03735</name>
</gene>
<comment type="caution">
    <text evidence="1">The sequence shown here is derived from an EMBL/GenBank/DDBJ whole genome shotgun (WGS) entry which is preliminary data.</text>
</comment>
<name>A0A7H4MHP7_KLEVA</name>
<reference evidence="1 2" key="1">
    <citation type="submission" date="2018-06" db="EMBL/GenBank/DDBJ databases">
        <authorList>
            <consortium name="Pathogen Informatics"/>
            <person name="Doyle S."/>
        </authorList>
    </citation>
    <scope>NUCLEOTIDE SEQUENCE [LARGE SCALE GENOMIC DNA]</scope>
    <source>
        <strain evidence="1 2">NCTC9177</strain>
    </source>
</reference>
<sequence>MALFEQKGWITRTPGYREVQVTDSGKAALSRLFNLKVGG</sequence>
<organism evidence="1 2">
    <name type="scientific">Klebsiella variicola</name>
    <dbReference type="NCBI Taxonomy" id="244366"/>
    <lineage>
        <taxon>Bacteria</taxon>
        <taxon>Pseudomonadati</taxon>
        <taxon>Pseudomonadota</taxon>
        <taxon>Gammaproteobacteria</taxon>
        <taxon>Enterobacterales</taxon>
        <taxon>Enterobacteriaceae</taxon>
        <taxon>Klebsiella/Raoultella group</taxon>
        <taxon>Klebsiella</taxon>
        <taxon>Klebsiella pneumoniae complex</taxon>
    </lineage>
</organism>
<evidence type="ECO:0000313" key="1">
    <source>
        <dbReference type="EMBL" id="STS89847.1"/>
    </source>
</evidence>